<evidence type="ECO:0000256" key="3">
    <source>
        <dbReference type="ARBA" id="ARBA00011890"/>
    </source>
</evidence>
<dbReference type="GO" id="GO:0005737">
    <property type="term" value="C:cytoplasm"/>
    <property type="evidence" value="ECO:0007669"/>
    <property type="project" value="UniProtKB-SubCell"/>
</dbReference>
<keyword evidence="13" id="KW-1185">Reference proteome</keyword>
<evidence type="ECO:0000256" key="4">
    <source>
        <dbReference type="ARBA" id="ARBA00013346"/>
    </source>
</evidence>
<evidence type="ECO:0000256" key="10">
    <source>
        <dbReference type="ARBA" id="ARBA00031323"/>
    </source>
</evidence>
<evidence type="ECO:0000256" key="9">
    <source>
        <dbReference type="ARBA" id="ARBA00030757"/>
    </source>
</evidence>
<dbReference type="AlphaFoldDB" id="A0A366LUG2"/>
<dbReference type="CDD" id="cd02440">
    <property type="entry name" value="AdoMet_MTases"/>
    <property type="match status" value="1"/>
</dbReference>
<dbReference type="InterPro" id="IPR029063">
    <property type="entry name" value="SAM-dependent_MTases_sf"/>
</dbReference>
<evidence type="ECO:0000256" key="6">
    <source>
        <dbReference type="ARBA" id="ARBA00022603"/>
    </source>
</evidence>
<evidence type="ECO:0000256" key="2">
    <source>
        <dbReference type="ARBA" id="ARBA00005369"/>
    </source>
</evidence>
<dbReference type="EC" id="2.1.1.77" evidence="3"/>
<organism evidence="12 13">
    <name type="scientific">Spongiactinospora rosea</name>
    <dbReference type="NCBI Taxonomy" id="2248750"/>
    <lineage>
        <taxon>Bacteria</taxon>
        <taxon>Bacillati</taxon>
        <taxon>Actinomycetota</taxon>
        <taxon>Actinomycetes</taxon>
        <taxon>Streptosporangiales</taxon>
        <taxon>Streptosporangiaceae</taxon>
        <taxon>Spongiactinospora</taxon>
    </lineage>
</organism>
<accession>A0A366LUG2</accession>
<evidence type="ECO:0000256" key="1">
    <source>
        <dbReference type="ARBA" id="ARBA00004496"/>
    </source>
</evidence>
<dbReference type="Pfam" id="PF01135">
    <property type="entry name" value="PCMT"/>
    <property type="match status" value="1"/>
</dbReference>
<sequence>MATVRHDDGDDAARLRAAMVDELRGDPITSTAVADAMGVVPRHLFAPQTSLKEVYESNTAVPVKRDRDGLTLSSLSAAHLQATMLEQAAIGPGMSVLEIGSMGYNAALLAELVGPAGHVTSVDIDPDIVERARAGLARAGYDRVEVVLADAEYGVPAAAPYDRIIVTFDSPDIPPAWLEQLAGDGRIVVPLRMKGVTRSIAFDRDGDGLISRDYRLCRFVPAQGDGAHAPRRLTLDTEVYLSVEDGEEAGFEVAALQRALRRPATRSWPGAAFDLPDELELFLLTGSPRMALLHASQTRIKEGLLNASAGLGVPALIAGDGSFAYRIKRAARQGGDAFECGVIAHGPSAADVAARYGDLLCRWAGRFRRRGAARIRYLPAQTPIPQEANPGGVVRKRHGSVVVAWPENPHPPGGISA</sequence>
<dbReference type="PANTHER" id="PTHR11579">
    <property type="entry name" value="PROTEIN-L-ISOASPARTATE O-METHYLTRANSFERASE"/>
    <property type="match status" value="1"/>
</dbReference>
<gene>
    <name evidence="12" type="primary">fxlM</name>
    <name evidence="12" type="ORF">DP939_25065</name>
</gene>
<dbReference type="PANTHER" id="PTHR11579:SF0">
    <property type="entry name" value="PROTEIN-L-ISOASPARTATE(D-ASPARTATE) O-METHYLTRANSFERASE"/>
    <property type="match status" value="1"/>
</dbReference>
<dbReference type="SUPFAM" id="SSF53335">
    <property type="entry name" value="S-adenosyl-L-methionine-dependent methyltransferases"/>
    <property type="match status" value="1"/>
</dbReference>
<dbReference type="InterPro" id="IPR000682">
    <property type="entry name" value="PCMT"/>
</dbReference>
<keyword evidence="6 12" id="KW-0489">Methyltransferase</keyword>
<evidence type="ECO:0000256" key="11">
    <source>
        <dbReference type="ARBA" id="ARBA00031350"/>
    </source>
</evidence>
<dbReference type="OrthoDB" id="4035289at2"/>
<dbReference type="Proteomes" id="UP000253303">
    <property type="component" value="Unassembled WGS sequence"/>
</dbReference>
<comment type="similarity">
    <text evidence="2">Belongs to the methyltransferase superfamily. L-isoaspartyl/D-aspartyl protein methyltransferase family.</text>
</comment>
<proteinExistence type="inferred from homology"/>
<evidence type="ECO:0000256" key="5">
    <source>
        <dbReference type="ARBA" id="ARBA00022490"/>
    </source>
</evidence>
<keyword evidence="8" id="KW-0949">S-adenosyl-L-methionine</keyword>
<dbReference type="GO" id="GO:0032259">
    <property type="term" value="P:methylation"/>
    <property type="evidence" value="ECO:0007669"/>
    <property type="project" value="UniProtKB-KW"/>
</dbReference>
<evidence type="ECO:0000313" key="13">
    <source>
        <dbReference type="Proteomes" id="UP000253303"/>
    </source>
</evidence>
<comment type="caution">
    <text evidence="12">The sequence shown here is derived from an EMBL/GenBank/DDBJ whole genome shotgun (WGS) entry which is preliminary data.</text>
</comment>
<evidence type="ECO:0000256" key="8">
    <source>
        <dbReference type="ARBA" id="ARBA00022691"/>
    </source>
</evidence>
<dbReference type="RefSeq" id="WP_113983228.1">
    <property type="nucleotide sequence ID" value="NZ_QMEY01000012.1"/>
</dbReference>
<dbReference type="Gene3D" id="3.40.50.150">
    <property type="entry name" value="Vaccinia Virus protein VP39"/>
    <property type="match status" value="1"/>
</dbReference>
<comment type="subcellular location">
    <subcellularLocation>
        <location evidence="1">Cytoplasm</location>
    </subcellularLocation>
</comment>
<name>A0A366LUG2_9ACTN</name>
<keyword evidence="5" id="KW-0963">Cytoplasm</keyword>
<reference evidence="12 13" key="1">
    <citation type="submission" date="2018-06" db="EMBL/GenBank/DDBJ databases">
        <title>Sphaerisporangium craniellae sp. nov., isolated from a marine sponge in the South China Sea.</title>
        <authorList>
            <person name="Li L."/>
        </authorList>
    </citation>
    <scope>NUCLEOTIDE SEQUENCE [LARGE SCALE GENOMIC DNA]</scope>
    <source>
        <strain evidence="12 13">LHW63015</strain>
    </source>
</reference>
<dbReference type="InterPro" id="IPR027573">
    <property type="entry name" value="Methyltran_FxLD"/>
</dbReference>
<evidence type="ECO:0000256" key="7">
    <source>
        <dbReference type="ARBA" id="ARBA00022679"/>
    </source>
</evidence>
<dbReference type="NCBIfam" id="TIGR04364">
    <property type="entry name" value="methyltran_FxLD"/>
    <property type="match status" value="1"/>
</dbReference>
<evidence type="ECO:0000313" key="12">
    <source>
        <dbReference type="EMBL" id="RBQ17220.1"/>
    </source>
</evidence>
<dbReference type="EMBL" id="QMEY01000012">
    <property type="protein sequence ID" value="RBQ17220.1"/>
    <property type="molecule type" value="Genomic_DNA"/>
</dbReference>
<dbReference type="GO" id="GO:0004719">
    <property type="term" value="F:protein-L-isoaspartate (D-aspartate) O-methyltransferase activity"/>
    <property type="evidence" value="ECO:0007669"/>
    <property type="project" value="UniProtKB-EC"/>
</dbReference>
<keyword evidence="7 12" id="KW-0808">Transferase</keyword>
<protein>
    <recommendedName>
        <fullName evidence="4">Protein-L-isoaspartate O-methyltransferase</fullName>
        <ecNumber evidence="3">2.1.1.77</ecNumber>
    </recommendedName>
    <alternativeName>
        <fullName evidence="11">L-isoaspartyl protein carboxyl methyltransferase</fullName>
    </alternativeName>
    <alternativeName>
        <fullName evidence="9">Protein L-isoaspartyl methyltransferase</fullName>
    </alternativeName>
    <alternativeName>
        <fullName evidence="10">Protein-beta-aspartate methyltransferase</fullName>
    </alternativeName>
</protein>